<feature type="domain" description="Alpha-L-glutamate ligase-related protein ATP-grasp" evidence="1">
    <location>
        <begin position="165"/>
        <end position="316"/>
    </location>
</feature>
<organism evidence="2 3">
    <name type="scientific">Vescimonas coprocola</name>
    <dbReference type="NCBI Taxonomy" id="2714355"/>
    <lineage>
        <taxon>Bacteria</taxon>
        <taxon>Bacillati</taxon>
        <taxon>Bacillota</taxon>
        <taxon>Clostridia</taxon>
        <taxon>Eubacteriales</taxon>
        <taxon>Oscillospiraceae</taxon>
        <taxon>Vescimonas</taxon>
    </lineage>
</organism>
<reference evidence="2" key="1">
    <citation type="submission" date="2020-09" db="EMBL/GenBank/DDBJ databases">
        <title>New species isolated from human feces.</title>
        <authorList>
            <person name="Kitahara M."/>
            <person name="Shigeno Y."/>
            <person name="Shime M."/>
            <person name="Matsumoto Y."/>
            <person name="Nakamura S."/>
            <person name="Motooka D."/>
            <person name="Fukuoka S."/>
            <person name="Nishikawa H."/>
            <person name="Benno Y."/>
        </authorList>
    </citation>
    <scope>NUCLEOTIDE SEQUENCE</scope>
    <source>
        <strain evidence="2">MM50</strain>
    </source>
</reference>
<proteinExistence type="predicted"/>
<keyword evidence="3" id="KW-1185">Reference proteome</keyword>
<dbReference type="Proteomes" id="UP000681035">
    <property type="component" value="Chromosome"/>
</dbReference>
<dbReference type="AlphaFoldDB" id="A0A810Q9F9"/>
<dbReference type="RefSeq" id="WP_213540747.1">
    <property type="nucleotide sequence ID" value="NZ_AP023418.1"/>
</dbReference>
<sequence length="335" mass="38122">MSKLSYLARVMSGVRLKKMNQMIDIVHDKCGQNKVKTFFDMCWCGARYGAGYYDYVMFGFYNMNGRQRDTYLTRVRNKKVIDHMNDLSYSDEFDDKLRFNQRFAKYLGRKTLNGETATLTEFTDFIAGQEAIFAKINHGDCGRGVNKLYVKDYESPAVMLDYIRRNQLVVLEQVLPQHPDMARLHPSSVNTMRILTDLVDGEVHVAYISVKMGRGDGYCDNSGQGGVLCRVDPETGKIISPATDDYFNVYDRHPDTGVEFVGYQLPMVPEAIALAKEAAHEIPQVAHVGWDMAITPTGPAIIEGNDFPGTDLCQLAPFYPEKEGLWPYYKKLLHW</sequence>
<dbReference type="SUPFAM" id="SSF56059">
    <property type="entry name" value="Glutathione synthetase ATP-binding domain-like"/>
    <property type="match status" value="1"/>
</dbReference>
<gene>
    <name evidence="2" type="ORF">MM50RIKEN_19240</name>
</gene>
<accession>A0A810Q9F9</accession>
<evidence type="ECO:0000313" key="2">
    <source>
        <dbReference type="EMBL" id="BCK82161.1"/>
    </source>
</evidence>
<dbReference type="KEGG" id="vcop:MM50RIKEN_19240"/>
<evidence type="ECO:0000259" key="1">
    <source>
        <dbReference type="Pfam" id="PF14397"/>
    </source>
</evidence>
<dbReference type="EMBL" id="AP023418">
    <property type="protein sequence ID" value="BCK82161.1"/>
    <property type="molecule type" value="Genomic_DNA"/>
</dbReference>
<evidence type="ECO:0000313" key="3">
    <source>
        <dbReference type="Proteomes" id="UP000681035"/>
    </source>
</evidence>
<name>A0A810Q9F9_9FIRM</name>
<dbReference type="InterPro" id="IPR039523">
    <property type="entry name" value="RimK-rel_E_lig_ATP-grasp"/>
</dbReference>
<dbReference type="Pfam" id="PF14397">
    <property type="entry name" value="ATPgrasp_ST"/>
    <property type="match status" value="1"/>
</dbReference>
<protein>
    <recommendedName>
        <fullName evidence="1">Alpha-L-glutamate ligase-related protein ATP-grasp domain-containing protein</fullName>
    </recommendedName>
</protein>